<evidence type="ECO:0000313" key="2">
    <source>
        <dbReference type="EMBL" id="KKJ01517.1"/>
    </source>
</evidence>
<dbReference type="eggNOG" id="ENOG5033WW6">
    <property type="taxonomic scope" value="Bacteria"/>
</dbReference>
<proteinExistence type="predicted"/>
<feature type="domain" description="MEKHLA" evidence="1">
    <location>
        <begin position="16"/>
        <end position="157"/>
    </location>
</feature>
<dbReference type="STRING" id="317619.GCA_000332315_04123"/>
<gene>
    <name evidence="2" type="ORF">PROH_04205</name>
</gene>
<organism evidence="2 3">
    <name type="scientific">Prochlorothrix hollandica PCC 9006 = CALU 1027</name>
    <dbReference type="NCBI Taxonomy" id="317619"/>
    <lineage>
        <taxon>Bacteria</taxon>
        <taxon>Bacillati</taxon>
        <taxon>Cyanobacteriota</taxon>
        <taxon>Cyanophyceae</taxon>
        <taxon>Prochlorotrichales</taxon>
        <taxon>Prochlorotrichaceae</taxon>
        <taxon>Prochlorothrix</taxon>
    </lineage>
</organism>
<keyword evidence="3" id="KW-1185">Reference proteome</keyword>
<dbReference type="InterPro" id="IPR013978">
    <property type="entry name" value="MEKHLA"/>
</dbReference>
<dbReference type="Pfam" id="PF08670">
    <property type="entry name" value="MEKHLA"/>
    <property type="match status" value="1"/>
</dbReference>
<dbReference type="EMBL" id="AJTX02000002">
    <property type="protein sequence ID" value="KKJ01517.1"/>
    <property type="molecule type" value="Genomic_DNA"/>
</dbReference>
<dbReference type="Proteomes" id="UP000034681">
    <property type="component" value="Unassembled WGS sequence"/>
</dbReference>
<name>A0A0M2Q4K7_PROHO</name>
<evidence type="ECO:0000313" key="3">
    <source>
        <dbReference type="Proteomes" id="UP000034681"/>
    </source>
</evidence>
<comment type="caution">
    <text evidence="2">The sequence shown here is derived from an EMBL/GenBank/DDBJ whole genome shotgun (WGS) entry which is preliminary data.</text>
</comment>
<evidence type="ECO:0000259" key="1">
    <source>
        <dbReference type="Pfam" id="PF08670"/>
    </source>
</evidence>
<reference evidence="2" key="1">
    <citation type="submission" date="2012-04" db="EMBL/GenBank/DDBJ databases">
        <authorList>
            <person name="Borisov I.G."/>
            <person name="Ivanikova N.V."/>
            <person name="Pinevich A.V."/>
        </authorList>
    </citation>
    <scope>NUCLEOTIDE SEQUENCE</scope>
    <source>
        <strain evidence="2">CALU 1027</strain>
    </source>
</reference>
<sequence length="158" mass="18093">MSIFPNPNADNRYLVEHINLLRRSFKQLTGRDLVSPALSDRGAAQKIFEAPFAVVSHNASPDPIYTYGNQKVMELFAMTWAEFTSMPSRLSADIPDREERSRLLAEVKRQGFIDHCSGIRIAKTGQRFRIENVLVWNLVDEAGQYWGQGATFDRWVFI</sequence>
<accession>A0A0M2Q4K7</accession>
<dbReference type="RefSeq" id="WP_017714264.1">
    <property type="nucleotide sequence ID" value="NZ_KB235941.1"/>
</dbReference>
<dbReference type="OrthoDB" id="9794448at2"/>
<protein>
    <submittedName>
        <fullName evidence="2">MEKHLA domain-containing protein</fullName>
    </submittedName>
</protein>
<dbReference type="AlphaFoldDB" id="A0A0M2Q4K7"/>